<name>A0A0H3KDW2_BURM1</name>
<dbReference type="KEGG" id="bmu:Bmul_2107"/>
<gene>
    <name evidence="2" type="ordered locus">BMULJ_01137</name>
</gene>
<dbReference type="PANTHER" id="PTHR30136:SF35">
    <property type="entry name" value="HTH-TYPE TRANSCRIPTIONAL REGULATOR RV1719"/>
    <property type="match status" value="1"/>
</dbReference>
<evidence type="ECO:0000313" key="2">
    <source>
        <dbReference type="EMBL" id="BAG43077.1"/>
    </source>
</evidence>
<dbReference type="GO" id="GO:0003677">
    <property type="term" value="F:DNA binding"/>
    <property type="evidence" value="ECO:0007669"/>
    <property type="project" value="InterPro"/>
</dbReference>
<dbReference type="InterPro" id="IPR036390">
    <property type="entry name" value="WH_DNA-bd_sf"/>
</dbReference>
<dbReference type="Proteomes" id="UP000008815">
    <property type="component" value="Chromosome 1"/>
</dbReference>
<sequence>MTLPGNDDDVARYRVPALARGLAIVEAVAAAHGGASGAALAARLGAPRNSVARLLKTLVRHGLLVVDAYGRYRPGPASARIAAAYLGAQAPVVQAQPVLDALCARSGLAAQLLGRDGAEAVVLAQAVPVGAACVVTRVGARFAGLAAQSDETGGEGDRRGAAERGAPPVWRLGLQGEARRAPGLVAMPVDARGALAIGVALDAPDDTRWQQVPALIADAARQLSRTLAAAADC</sequence>
<dbReference type="SUPFAM" id="SSF46785">
    <property type="entry name" value="Winged helix' DNA-binding domain"/>
    <property type="match status" value="1"/>
</dbReference>
<dbReference type="KEGG" id="bmj:BMULJ_01137"/>
<feature type="domain" description="HTH iclR-type" evidence="1">
    <location>
        <begin position="15"/>
        <end position="76"/>
    </location>
</feature>
<dbReference type="RefSeq" id="WP_012213749.1">
    <property type="nucleotide sequence ID" value="NC_010084.1"/>
</dbReference>
<dbReference type="InterPro" id="IPR005471">
    <property type="entry name" value="Tscrpt_reg_IclR_N"/>
</dbReference>
<dbReference type="eggNOG" id="COG1414">
    <property type="taxonomic scope" value="Bacteria"/>
</dbReference>
<dbReference type="PROSITE" id="PS51077">
    <property type="entry name" value="HTH_ICLR"/>
    <property type="match status" value="1"/>
</dbReference>
<dbReference type="InterPro" id="IPR036388">
    <property type="entry name" value="WH-like_DNA-bd_sf"/>
</dbReference>
<protein>
    <recommendedName>
        <fullName evidence="1">HTH iclR-type domain-containing protein</fullName>
    </recommendedName>
</protein>
<keyword evidence="3" id="KW-1185">Reference proteome</keyword>
<dbReference type="SUPFAM" id="SSF55781">
    <property type="entry name" value="GAF domain-like"/>
    <property type="match status" value="1"/>
</dbReference>
<dbReference type="GO" id="GO:0003700">
    <property type="term" value="F:DNA-binding transcription factor activity"/>
    <property type="evidence" value="ECO:0007669"/>
    <property type="project" value="TreeGrafter"/>
</dbReference>
<dbReference type="EMBL" id="AP009385">
    <property type="protein sequence ID" value="BAG43077.1"/>
    <property type="molecule type" value="Genomic_DNA"/>
</dbReference>
<dbReference type="Gene3D" id="1.10.10.10">
    <property type="entry name" value="Winged helix-like DNA-binding domain superfamily/Winged helix DNA-binding domain"/>
    <property type="match status" value="1"/>
</dbReference>
<dbReference type="InterPro" id="IPR050707">
    <property type="entry name" value="HTH_MetabolicPath_Reg"/>
</dbReference>
<reference evidence="2 3" key="1">
    <citation type="submission" date="2007-04" db="EMBL/GenBank/DDBJ databases">
        <title>Complete genome sequence of Burkholderia multivorans ATCC 17616.</title>
        <authorList>
            <person name="Ohtsubo Y."/>
            <person name="Yamashita A."/>
            <person name="Kurokawa K."/>
            <person name="Takami H."/>
            <person name="Yuhara S."/>
            <person name="Nishiyama E."/>
            <person name="Endo R."/>
            <person name="Miyazaki R."/>
            <person name="Ono A."/>
            <person name="Yano K."/>
            <person name="Ito M."/>
            <person name="Sota M."/>
            <person name="Yuji N."/>
            <person name="Hattori M."/>
            <person name="Tsuda M."/>
        </authorList>
    </citation>
    <scope>NUCLEOTIDE SEQUENCE [LARGE SCALE GENOMIC DNA]</scope>
    <source>
        <strain evidence="3">ATCC 17616 / 249</strain>
    </source>
</reference>
<dbReference type="Pfam" id="PF09339">
    <property type="entry name" value="HTH_IclR"/>
    <property type="match status" value="1"/>
</dbReference>
<organism evidence="2 3">
    <name type="scientific">Burkholderia multivorans (strain ATCC 17616 / 249)</name>
    <dbReference type="NCBI Taxonomy" id="395019"/>
    <lineage>
        <taxon>Bacteria</taxon>
        <taxon>Pseudomonadati</taxon>
        <taxon>Pseudomonadota</taxon>
        <taxon>Betaproteobacteria</taxon>
        <taxon>Burkholderiales</taxon>
        <taxon>Burkholderiaceae</taxon>
        <taxon>Burkholderia</taxon>
        <taxon>Burkholderia cepacia complex</taxon>
    </lineage>
</organism>
<dbReference type="SMART" id="SM00346">
    <property type="entry name" value="HTH_ICLR"/>
    <property type="match status" value="1"/>
</dbReference>
<dbReference type="GO" id="GO:0045892">
    <property type="term" value="P:negative regulation of DNA-templated transcription"/>
    <property type="evidence" value="ECO:0007669"/>
    <property type="project" value="TreeGrafter"/>
</dbReference>
<dbReference type="PANTHER" id="PTHR30136">
    <property type="entry name" value="HELIX-TURN-HELIX TRANSCRIPTIONAL REGULATOR, ICLR FAMILY"/>
    <property type="match status" value="1"/>
</dbReference>
<evidence type="ECO:0000313" key="3">
    <source>
        <dbReference type="Proteomes" id="UP000008815"/>
    </source>
</evidence>
<accession>A0A0H3KDW2</accession>
<dbReference type="STRING" id="395019.BMULJ_01137"/>
<dbReference type="AlphaFoldDB" id="A0A0H3KDW2"/>
<proteinExistence type="predicted"/>
<dbReference type="HOGENOM" id="CLU_1197946_0_0_4"/>
<evidence type="ECO:0000259" key="1">
    <source>
        <dbReference type="PROSITE" id="PS51077"/>
    </source>
</evidence>